<gene>
    <name evidence="6" type="ORF">TBIB3V08_LOCUS11559</name>
</gene>
<evidence type="ECO:0000313" key="6">
    <source>
        <dbReference type="EMBL" id="CAD7449284.1"/>
    </source>
</evidence>
<dbReference type="PANTHER" id="PTHR23074">
    <property type="entry name" value="AAA DOMAIN-CONTAINING"/>
    <property type="match status" value="1"/>
</dbReference>
<dbReference type="EMBL" id="OD571425">
    <property type="protein sequence ID" value="CAD7449284.1"/>
    <property type="molecule type" value="Genomic_DNA"/>
</dbReference>
<evidence type="ECO:0000256" key="3">
    <source>
        <dbReference type="ARBA" id="ARBA00022840"/>
    </source>
</evidence>
<evidence type="ECO:0000259" key="5">
    <source>
        <dbReference type="SMART" id="SM00382"/>
    </source>
</evidence>
<reference evidence="6" key="1">
    <citation type="submission" date="2020-11" db="EMBL/GenBank/DDBJ databases">
        <authorList>
            <person name="Tran Van P."/>
        </authorList>
    </citation>
    <scope>NUCLEOTIDE SEQUENCE</scope>
</reference>
<dbReference type="CDD" id="cd19525">
    <property type="entry name" value="RecA-like_Figl-1"/>
    <property type="match status" value="1"/>
</dbReference>
<evidence type="ECO:0000256" key="2">
    <source>
        <dbReference type="ARBA" id="ARBA00022741"/>
    </source>
</evidence>
<dbReference type="InterPro" id="IPR003593">
    <property type="entry name" value="AAA+_ATPase"/>
</dbReference>
<feature type="domain" description="AAA+ ATPase" evidence="5">
    <location>
        <begin position="282"/>
        <end position="418"/>
    </location>
</feature>
<dbReference type="SUPFAM" id="SSF52540">
    <property type="entry name" value="P-loop containing nucleoside triphosphate hydrolases"/>
    <property type="match status" value="1"/>
</dbReference>
<dbReference type="InterPro" id="IPR050304">
    <property type="entry name" value="MT-severing_AAA_ATPase"/>
</dbReference>
<dbReference type="FunFam" id="3.40.50.300:FF:000093">
    <property type="entry name" value="Fidgetin-like 1"/>
    <property type="match status" value="1"/>
</dbReference>
<proteinExistence type="inferred from homology"/>
<dbReference type="InterPro" id="IPR027417">
    <property type="entry name" value="P-loop_NTPase"/>
</dbReference>
<dbReference type="GO" id="GO:0016887">
    <property type="term" value="F:ATP hydrolysis activity"/>
    <property type="evidence" value="ECO:0007669"/>
    <property type="project" value="InterPro"/>
</dbReference>
<dbReference type="PANTHER" id="PTHR23074:SF17">
    <property type="entry name" value="FIDGETIN-LIKE PROTEIN 1"/>
    <property type="match status" value="1"/>
</dbReference>
<keyword evidence="2" id="KW-0547">Nucleotide-binding</keyword>
<dbReference type="InterPro" id="IPR047858">
    <property type="entry name" value="FIGNL1_ATPase"/>
</dbReference>
<name>A0A7R9I6G8_9NEOP</name>
<dbReference type="Pfam" id="PF00004">
    <property type="entry name" value="AAA"/>
    <property type="match status" value="1"/>
</dbReference>
<dbReference type="GO" id="GO:0005694">
    <property type="term" value="C:chromosome"/>
    <property type="evidence" value="ECO:0007669"/>
    <property type="project" value="UniProtKB-ARBA"/>
</dbReference>
<dbReference type="GO" id="GO:0000070">
    <property type="term" value="P:mitotic sister chromatid segregation"/>
    <property type="evidence" value="ECO:0007669"/>
    <property type="project" value="UniProtKB-ARBA"/>
</dbReference>
<dbReference type="GO" id="GO:0008568">
    <property type="term" value="F:microtubule severing ATPase activity"/>
    <property type="evidence" value="ECO:0007669"/>
    <property type="project" value="UniProtKB-ARBA"/>
</dbReference>
<accession>A0A7R9I6G8</accession>
<dbReference type="GO" id="GO:0005524">
    <property type="term" value="F:ATP binding"/>
    <property type="evidence" value="ECO:0007669"/>
    <property type="project" value="UniProtKB-KW"/>
</dbReference>
<comment type="similarity">
    <text evidence="1">Belongs to the AAA ATPase family.</text>
</comment>
<dbReference type="GO" id="GO:0005813">
    <property type="term" value="C:centrosome"/>
    <property type="evidence" value="ECO:0007669"/>
    <property type="project" value="UniProtKB-ARBA"/>
</dbReference>
<organism evidence="6">
    <name type="scientific">Timema bartmani</name>
    <dbReference type="NCBI Taxonomy" id="61472"/>
    <lineage>
        <taxon>Eukaryota</taxon>
        <taxon>Metazoa</taxon>
        <taxon>Ecdysozoa</taxon>
        <taxon>Arthropoda</taxon>
        <taxon>Hexapoda</taxon>
        <taxon>Insecta</taxon>
        <taxon>Pterygota</taxon>
        <taxon>Neoptera</taxon>
        <taxon>Polyneoptera</taxon>
        <taxon>Phasmatodea</taxon>
        <taxon>Timematodea</taxon>
        <taxon>Timematoidea</taxon>
        <taxon>Timematidae</taxon>
        <taxon>Timema</taxon>
    </lineage>
</organism>
<dbReference type="GO" id="GO:0031114">
    <property type="term" value="P:regulation of microtubule depolymerization"/>
    <property type="evidence" value="ECO:0007669"/>
    <property type="project" value="UniProtKB-ARBA"/>
</dbReference>
<dbReference type="InterPro" id="IPR003959">
    <property type="entry name" value="ATPase_AAA_core"/>
</dbReference>
<protein>
    <recommendedName>
        <fullName evidence="4">Fidgetin-like protein 1</fullName>
    </recommendedName>
</protein>
<evidence type="ECO:0000256" key="4">
    <source>
        <dbReference type="ARBA" id="ARBA00035694"/>
    </source>
</evidence>
<keyword evidence="3" id="KW-0067">ATP-binding</keyword>
<sequence length="437" mass="48912">MPETQQEMCSVNRYPQFILAGSQSNIKFPDIKLRLAAYTTLGTKGPTGISHIGKIESFLPTDALQCPLYLDMKKHCQTRWCLPALRISLVAHILSLTSGCLHLTSIKLPDSHQVSASLTYLTSYIQSSESHQEPQSSARPEPTTGCLFKTAKEELSIHYQKKARVNSPFPSKNQQHSNYGAQQRSLGARRGVFNKFVSPVASPTEDGLMDQLGERPQERNMDKRLESIDPKMVELIRNEIMETGAMVTWDDIAGLEFAKTTIQEMVIWPLLRPDIFTGLRRPPKGILLFGPPGTGKTLIGKCIASQSHSTFFSISASSLTSKWIGDGEKMVRALFAVARCHQPAVVFIDEIDSLLSQRSDSEHESSRRIKTEFLVQLDGAATGEEERILFIGATNRPQELDEAARRRLVKKLYIPLPDQKVILVHSSLSSYLYQTRR</sequence>
<dbReference type="GO" id="GO:0051013">
    <property type="term" value="P:microtubule severing"/>
    <property type="evidence" value="ECO:0007669"/>
    <property type="project" value="UniProtKB-ARBA"/>
</dbReference>
<dbReference type="SMART" id="SM00382">
    <property type="entry name" value="AAA"/>
    <property type="match status" value="1"/>
</dbReference>
<dbReference type="AlphaFoldDB" id="A0A7R9I6G8"/>
<evidence type="ECO:0000256" key="1">
    <source>
        <dbReference type="ARBA" id="ARBA00006914"/>
    </source>
</evidence>
<dbReference type="Gene3D" id="3.40.50.300">
    <property type="entry name" value="P-loop containing nucleotide triphosphate hydrolases"/>
    <property type="match status" value="1"/>
</dbReference>